<dbReference type="PANTHER" id="PTHR47920:SF1">
    <property type="entry name" value="CUB-LIKE DOMAIN-CONTAINING PROTEIN"/>
    <property type="match status" value="1"/>
</dbReference>
<dbReference type="Proteomes" id="UP000230233">
    <property type="component" value="Chromosome X"/>
</dbReference>
<comment type="caution">
    <text evidence="3">The sequence shown here is derived from an EMBL/GenBank/DDBJ whole genome shotgun (WGS) entry which is preliminary data.</text>
</comment>
<evidence type="ECO:0000313" key="3">
    <source>
        <dbReference type="EMBL" id="PIC21126.1"/>
    </source>
</evidence>
<keyword evidence="4" id="KW-1185">Reference proteome</keyword>
<gene>
    <name evidence="3" type="primary">Cnig_chr_X.g26082</name>
    <name evidence="3" type="ORF">B9Z55_026082</name>
</gene>
<keyword evidence="1" id="KW-0812">Transmembrane</keyword>
<proteinExistence type="predicted"/>
<feature type="domain" description="CUB-like" evidence="2">
    <location>
        <begin position="22"/>
        <end position="128"/>
    </location>
</feature>
<evidence type="ECO:0000313" key="4">
    <source>
        <dbReference type="Proteomes" id="UP000230233"/>
    </source>
</evidence>
<sequence>MHLSVIPLINTILSSFVNEQADLTCPKVPISADTLTGSFPSGGLAQFPANYDCGIDFKIPTGKVLKFNVRTKVDQPGDKVVIRDSIGTLNEFTSPSSVFYAAAEKATVWVKTESSFSSFRFTWEYIDVSGFTEVGNPSKTIIPLNLTANHYYQFKAEFDATTVLTASLSGGVDASLKNIFVYDGDNLNSKFVGNLEQFLKNKTPKSTGRYLTLVNFYRLPSDSYLLVTEYSQYRNYDFVILSKNKPYRIKKSATIDKYELSTETVFYCIDSNETYLTDLEFGHQDALVYIKPFSNKDSYDKRIVYGNSESSSYYSPRFDSNHLLPQQISFNPFTIEVSQGEIEFELKSGPLEDYTKVMPGRTGKISTPSNYNQPPYFANFTSTETVKFAFNVENVRTMKPGEALLVEIGQPHSFSVLTFFKFTSRSHRKEAIGTYMAVTFTGTTEESTFTMNYIIEAIANTNDDPMERAAMKKTTTYDPMNWAMNSSVFAGFSVLVLIVALMF</sequence>
<feature type="transmembrane region" description="Helical" evidence="1">
    <location>
        <begin position="482"/>
        <end position="502"/>
    </location>
</feature>
<dbReference type="Pfam" id="PF02408">
    <property type="entry name" value="CUB_2"/>
    <property type="match status" value="1"/>
</dbReference>
<accession>A0A2G5T201</accession>
<keyword evidence="1" id="KW-1133">Transmembrane helix</keyword>
<dbReference type="InterPro" id="IPR003366">
    <property type="entry name" value="CUB-like_dom"/>
</dbReference>
<dbReference type="AlphaFoldDB" id="A0A2G5T201"/>
<name>A0A2G5T201_9PELO</name>
<organism evidence="3 4">
    <name type="scientific">Caenorhabditis nigoni</name>
    <dbReference type="NCBI Taxonomy" id="1611254"/>
    <lineage>
        <taxon>Eukaryota</taxon>
        <taxon>Metazoa</taxon>
        <taxon>Ecdysozoa</taxon>
        <taxon>Nematoda</taxon>
        <taxon>Chromadorea</taxon>
        <taxon>Rhabditida</taxon>
        <taxon>Rhabditina</taxon>
        <taxon>Rhabditomorpha</taxon>
        <taxon>Rhabditoidea</taxon>
        <taxon>Rhabditidae</taxon>
        <taxon>Peloderinae</taxon>
        <taxon>Caenorhabditis</taxon>
    </lineage>
</organism>
<evidence type="ECO:0000256" key="1">
    <source>
        <dbReference type="SAM" id="Phobius"/>
    </source>
</evidence>
<reference evidence="4" key="1">
    <citation type="submission" date="2017-10" db="EMBL/GenBank/DDBJ databases">
        <title>Rapid genome shrinkage in a self-fertile nematode reveals novel sperm competition proteins.</title>
        <authorList>
            <person name="Yin D."/>
            <person name="Schwarz E.M."/>
            <person name="Thomas C.G."/>
            <person name="Felde R.L."/>
            <person name="Korf I.F."/>
            <person name="Cutter A.D."/>
            <person name="Schartner C.M."/>
            <person name="Ralston E.J."/>
            <person name="Meyer B.J."/>
            <person name="Haag E.S."/>
        </authorList>
    </citation>
    <scope>NUCLEOTIDE SEQUENCE [LARGE SCALE GENOMIC DNA]</scope>
    <source>
        <strain evidence="4">JU1422</strain>
    </source>
</reference>
<dbReference type="PANTHER" id="PTHR47920">
    <property type="entry name" value="PROTEIN CBG13378-RELATED"/>
    <property type="match status" value="1"/>
</dbReference>
<evidence type="ECO:0000259" key="2">
    <source>
        <dbReference type="Pfam" id="PF02408"/>
    </source>
</evidence>
<keyword evidence="1" id="KW-0472">Membrane</keyword>
<dbReference type="EMBL" id="PDUG01000006">
    <property type="protein sequence ID" value="PIC21126.1"/>
    <property type="molecule type" value="Genomic_DNA"/>
</dbReference>
<protein>
    <recommendedName>
        <fullName evidence="2">CUB-like domain-containing protein</fullName>
    </recommendedName>
</protein>